<dbReference type="SUPFAM" id="SSF53474">
    <property type="entry name" value="alpha/beta-Hydrolases"/>
    <property type="match status" value="1"/>
</dbReference>
<reference evidence="2" key="1">
    <citation type="submission" date="2021-06" db="EMBL/GenBank/DDBJ databases">
        <title>44 bacteria genomes isolated from Dapeng, Shenzhen.</title>
        <authorList>
            <person name="Zheng W."/>
            <person name="Yu S."/>
            <person name="Huang Y."/>
        </authorList>
    </citation>
    <scope>NUCLEOTIDE SEQUENCE</scope>
    <source>
        <strain evidence="2">DP5N28-2</strain>
    </source>
</reference>
<gene>
    <name evidence="2" type="ORF">KUV50_17270</name>
</gene>
<feature type="domain" description="BD-FAE-like" evidence="1">
    <location>
        <begin position="64"/>
        <end position="177"/>
    </location>
</feature>
<accession>A0A953L8K2</accession>
<evidence type="ECO:0000313" key="2">
    <source>
        <dbReference type="EMBL" id="MBY5959907.1"/>
    </source>
</evidence>
<dbReference type="EMBL" id="JAHVHU010000019">
    <property type="protein sequence ID" value="MBY5959907.1"/>
    <property type="molecule type" value="Genomic_DNA"/>
</dbReference>
<dbReference type="InterPro" id="IPR029058">
    <property type="entry name" value="AB_hydrolase_fold"/>
</dbReference>
<comment type="caution">
    <text evidence="2">The sequence shown here is derived from an EMBL/GenBank/DDBJ whole genome shotgun (WGS) entry which is preliminary data.</text>
</comment>
<dbReference type="AlphaFoldDB" id="A0A953L8K2"/>
<protein>
    <submittedName>
        <fullName evidence="2">Carboxylesterase family protein</fullName>
    </submittedName>
</protein>
<keyword evidence="3" id="KW-1185">Reference proteome</keyword>
<dbReference type="RefSeq" id="WP_222581443.1">
    <property type="nucleotide sequence ID" value="NZ_JAHVHU010000019.1"/>
</dbReference>
<sequence length="413" mass="46004">MHFKFDLQLILIIILAPLFLSAQDYCNSDFTTNEFSSIQKVELQYGRAEAPRNNFNVDSVELDLDLYFSTENTNAVQPIMFLLHGGSFITEAGNKGDMEEIARLMVSKGFVVASISYRTWSIILGGVPFREDIVDVVVKAMLDLQTAIDFVVDVNGTGDFPEVDVNHIVIGGASAGAVTINHRLYIDAQDSLPDFLSTAFENNGGLFESDSEKYEIVYGLNMSGGIFDTAWIDAGEPPLISIHGDKDSVVYYDYGLANGVIGLYGSKPMDERLTEKGVDSYLYTFEGGGHSNIYDNIPLYRDPLLKVLDTGLMKIQESVCLTTNNPLAIVPADVKLVNTLVGQELIVENRENNPMRYQIIDLWGRTIQSGELNQGRQQISFNSTVSGYFVFRVHGQKSRQQAVYQQLFYNKKP</sequence>
<dbReference type="Proteomes" id="UP000753961">
    <property type="component" value="Unassembled WGS sequence"/>
</dbReference>
<dbReference type="InterPro" id="IPR049492">
    <property type="entry name" value="BD-FAE-like_dom"/>
</dbReference>
<organism evidence="2 3">
    <name type="scientific">Membranihabitans marinus</name>
    <dbReference type="NCBI Taxonomy" id="1227546"/>
    <lineage>
        <taxon>Bacteria</taxon>
        <taxon>Pseudomonadati</taxon>
        <taxon>Bacteroidota</taxon>
        <taxon>Saprospiria</taxon>
        <taxon>Saprospirales</taxon>
        <taxon>Saprospiraceae</taxon>
        <taxon>Membranihabitans</taxon>
    </lineage>
</organism>
<evidence type="ECO:0000259" key="1">
    <source>
        <dbReference type="Pfam" id="PF20434"/>
    </source>
</evidence>
<name>A0A953L8K2_9BACT</name>
<evidence type="ECO:0000313" key="3">
    <source>
        <dbReference type="Proteomes" id="UP000753961"/>
    </source>
</evidence>
<dbReference type="Gene3D" id="3.40.50.1820">
    <property type="entry name" value="alpha/beta hydrolase"/>
    <property type="match status" value="1"/>
</dbReference>
<dbReference type="Pfam" id="PF20434">
    <property type="entry name" value="BD-FAE"/>
    <property type="match status" value="1"/>
</dbReference>
<proteinExistence type="predicted"/>